<dbReference type="EMBL" id="JH431790">
    <property type="status" value="NOT_ANNOTATED_CDS"/>
    <property type="molecule type" value="Genomic_DNA"/>
</dbReference>
<proteinExistence type="predicted"/>
<protein>
    <submittedName>
        <fullName evidence="1">Uncharacterized protein</fullName>
    </submittedName>
</protein>
<dbReference type="AlphaFoldDB" id="T1J200"/>
<accession>T1J200</accession>
<dbReference type="Proteomes" id="UP000014500">
    <property type="component" value="Unassembled WGS sequence"/>
</dbReference>
<evidence type="ECO:0000313" key="1">
    <source>
        <dbReference type="EnsemblMetazoa" id="SMAR007575-PA"/>
    </source>
</evidence>
<reference evidence="2" key="1">
    <citation type="submission" date="2011-05" db="EMBL/GenBank/DDBJ databases">
        <authorList>
            <person name="Richards S.R."/>
            <person name="Qu J."/>
            <person name="Jiang H."/>
            <person name="Jhangiani S.N."/>
            <person name="Agravi P."/>
            <person name="Goodspeed R."/>
            <person name="Gross S."/>
            <person name="Mandapat C."/>
            <person name="Jackson L."/>
            <person name="Mathew T."/>
            <person name="Pu L."/>
            <person name="Thornton R."/>
            <person name="Saada N."/>
            <person name="Wilczek-Boney K.B."/>
            <person name="Lee S."/>
            <person name="Kovar C."/>
            <person name="Wu Y."/>
            <person name="Scherer S.E."/>
            <person name="Worley K.C."/>
            <person name="Muzny D.M."/>
            <person name="Gibbs R."/>
        </authorList>
    </citation>
    <scope>NUCLEOTIDE SEQUENCE</scope>
    <source>
        <strain evidence="2">Brora</strain>
    </source>
</reference>
<reference evidence="1" key="2">
    <citation type="submission" date="2015-02" db="UniProtKB">
        <authorList>
            <consortium name="EnsemblMetazoa"/>
        </authorList>
    </citation>
    <scope>IDENTIFICATION</scope>
</reference>
<dbReference type="HOGENOM" id="CLU_2981594_0_0_1"/>
<sequence length="58" mass="6406">MQDSNDDETRHFFLVSVESVSGEDVRASSANVHFAILNKVSFYLVGALVLCCSPSHYL</sequence>
<keyword evidence="2" id="KW-1185">Reference proteome</keyword>
<name>T1J200_STRMM</name>
<evidence type="ECO:0000313" key="2">
    <source>
        <dbReference type="Proteomes" id="UP000014500"/>
    </source>
</evidence>
<dbReference type="EnsemblMetazoa" id="SMAR007575-RA">
    <property type="protein sequence ID" value="SMAR007575-PA"/>
    <property type="gene ID" value="SMAR007575"/>
</dbReference>
<organism evidence="1 2">
    <name type="scientific">Strigamia maritima</name>
    <name type="common">European centipede</name>
    <name type="synonym">Geophilus maritimus</name>
    <dbReference type="NCBI Taxonomy" id="126957"/>
    <lineage>
        <taxon>Eukaryota</taxon>
        <taxon>Metazoa</taxon>
        <taxon>Ecdysozoa</taxon>
        <taxon>Arthropoda</taxon>
        <taxon>Myriapoda</taxon>
        <taxon>Chilopoda</taxon>
        <taxon>Pleurostigmophora</taxon>
        <taxon>Geophilomorpha</taxon>
        <taxon>Linotaeniidae</taxon>
        <taxon>Strigamia</taxon>
    </lineage>
</organism>